<keyword evidence="2" id="KW-1185">Reference proteome</keyword>
<evidence type="ECO:0000313" key="1">
    <source>
        <dbReference type="EMBL" id="RNA34028.1"/>
    </source>
</evidence>
<dbReference type="Proteomes" id="UP000276133">
    <property type="component" value="Unassembled WGS sequence"/>
</dbReference>
<name>A0A3M7SEN3_BRAPC</name>
<accession>A0A3M7SEN3</accession>
<evidence type="ECO:0000313" key="2">
    <source>
        <dbReference type="Proteomes" id="UP000276133"/>
    </source>
</evidence>
<protein>
    <submittedName>
        <fullName evidence="1">Uncharacterized protein</fullName>
    </submittedName>
</protein>
<dbReference type="AlphaFoldDB" id="A0A3M7SEN3"/>
<reference evidence="1 2" key="1">
    <citation type="journal article" date="2018" name="Sci. Rep.">
        <title>Genomic signatures of local adaptation to the degree of environmental predictability in rotifers.</title>
        <authorList>
            <person name="Franch-Gras L."/>
            <person name="Hahn C."/>
            <person name="Garcia-Roger E.M."/>
            <person name="Carmona M.J."/>
            <person name="Serra M."/>
            <person name="Gomez A."/>
        </authorList>
    </citation>
    <scope>NUCLEOTIDE SEQUENCE [LARGE SCALE GENOMIC DNA]</scope>
    <source>
        <strain evidence="1">HYR1</strain>
    </source>
</reference>
<dbReference type="EMBL" id="REGN01001534">
    <property type="protein sequence ID" value="RNA34028.1"/>
    <property type="molecule type" value="Genomic_DNA"/>
</dbReference>
<organism evidence="1 2">
    <name type="scientific">Brachionus plicatilis</name>
    <name type="common">Marine rotifer</name>
    <name type="synonym">Brachionus muelleri</name>
    <dbReference type="NCBI Taxonomy" id="10195"/>
    <lineage>
        <taxon>Eukaryota</taxon>
        <taxon>Metazoa</taxon>
        <taxon>Spiralia</taxon>
        <taxon>Gnathifera</taxon>
        <taxon>Rotifera</taxon>
        <taxon>Eurotatoria</taxon>
        <taxon>Monogononta</taxon>
        <taxon>Pseudotrocha</taxon>
        <taxon>Ploima</taxon>
        <taxon>Brachionidae</taxon>
        <taxon>Brachionus</taxon>
    </lineage>
</organism>
<gene>
    <name evidence="1" type="ORF">BpHYR1_023497</name>
</gene>
<sequence>MNFYIKLRSKFLKVVTKIRNKKRRPLNLKKRRFKIIQKIKHFLSIFHSIRSSKILNKFQKYLKLTSIGVKIWKNSKLLERLSRTSNDKQSNSISKKIKLFPLRDSRPRENYIKKFSDH</sequence>
<comment type="caution">
    <text evidence="1">The sequence shown here is derived from an EMBL/GenBank/DDBJ whole genome shotgun (WGS) entry which is preliminary data.</text>
</comment>
<proteinExistence type="predicted"/>